<comment type="caution">
    <text evidence="1">The sequence shown here is derived from an EMBL/GenBank/DDBJ whole genome shotgun (WGS) entry which is preliminary data.</text>
</comment>
<accession>A0ABW3QHZ0</accession>
<sequence>MNRFHNSSLVICCTGLLLLYAQGCKLPGKNTSTPSDRAKFGDNVRTTSFRTPEEERLGFHLPEGFEITLFAAEPDITK</sequence>
<proteinExistence type="predicted"/>
<protein>
    <submittedName>
        <fullName evidence="1">Uncharacterized protein</fullName>
    </submittedName>
</protein>
<dbReference type="Proteomes" id="UP001597116">
    <property type="component" value="Unassembled WGS sequence"/>
</dbReference>
<name>A0ABW3QHZ0_9BACT</name>
<dbReference type="EMBL" id="JBHTLP010000018">
    <property type="protein sequence ID" value="MFD1143763.1"/>
    <property type="molecule type" value="Genomic_DNA"/>
</dbReference>
<gene>
    <name evidence="1" type="ORF">ACFQ4C_21725</name>
</gene>
<feature type="non-terminal residue" evidence="1">
    <location>
        <position position="78"/>
    </location>
</feature>
<keyword evidence="2" id="KW-1185">Reference proteome</keyword>
<evidence type="ECO:0000313" key="2">
    <source>
        <dbReference type="Proteomes" id="UP001597116"/>
    </source>
</evidence>
<organism evidence="1 2">
    <name type="scientific">Larkinella insperata</name>
    <dbReference type="NCBI Taxonomy" id="332158"/>
    <lineage>
        <taxon>Bacteria</taxon>
        <taxon>Pseudomonadati</taxon>
        <taxon>Bacteroidota</taxon>
        <taxon>Cytophagia</taxon>
        <taxon>Cytophagales</taxon>
        <taxon>Spirosomataceae</taxon>
        <taxon>Larkinella</taxon>
    </lineage>
</organism>
<dbReference type="RefSeq" id="WP_379884785.1">
    <property type="nucleotide sequence ID" value="NZ_JBHTLP010000018.1"/>
</dbReference>
<reference evidence="2" key="1">
    <citation type="journal article" date="2019" name="Int. J. Syst. Evol. Microbiol.">
        <title>The Global Catalogue of Microorganisms (GCM) 10K type strain sequencing project: providing services to taxonomists for standard genome sequencing and annotation.</title>
        <authorList>
            <consortium name="The Broad Institute Genomics Platform"/>
            <consortium name="The Broad Institute Genome Sequencing Center for Infectious Disease"/>
            <person name="Wu L."/>
            <person name="Ma J."/>
        </authorList>
    </citation>
    <scope>NUCLEOTIDE SEQUENCE [LARGE SCALE GENOMIC DNA]</scope>
    <source>
        <strain evidence="2">CCUG 55608</strain>
    </source>
</reference>
<evidence type="ECO:0000313" key="1">
    <source>
        <dbReference type="EMBL" id="MFD1143763.1"/>
    </source>
</evidence>